<name>A0ABS9R0W4_9GAMM</name>
<dbReference type="PANTHER" id="PTHR33706">
    <property type="entry name" value="MORN VARIANT REPEAT PROTEIN"/>
    <property type="match status" value="1"/>
</dbReference>
<dbReference type="RefSeq" id="WP_240132669.1">
    <property type="nucleotide sequence ID" value="NZ_JACSDI010000027.1"/>
</dbReference>
<dbReference type="InterPro" id="IPR011652">
    <property type="entry name" value="MORN_2"/>
</dbReference>
<dbReference type="Gene3D" id="2.20.110.10">
    <property type="entry name" value="Histone H3 K4-specific methyltransferase SET7/9 N-terminal domain"/>
    <property type="match status" value="1"/>
</dbReference>
<dbReference type="SUPFAM" id="SSF82185">
    <property type="entry name" value="Histone H3 K4-specific methyltransferase SET7/9 N-terminal domain"/>
    <property type="match status" value="3"/>
</dbReference>
<dbReference type="EMBL" id="JACSDI010000027">
    <property type="protein sequence ID" value="MCG9966239.1"/>
    <property type="molecule type" value="Genomic_DNA"/>
</dbReference>
<comment type="caution">
    <text evidence="1">The sequence shown here is derived from an EMBL/GenBank/DDBJ whole genome shotgun (WGS) entry which is preliminary data.</text>
</comment>
<evidence type="ECO:0000313" key="2">
    <source>
        <dbReference type="Proteomes" id="UP000829384"/>
    </source>
</evidence>
<keyword evidence="2" id="KW-1185">Reference proteome</keyword>
<protein>
    <submittedName>
        <fullName evidence="1">Uncharacterized protein</fullName>
    </submittedName>
</protein>
<reference evidence="1 2" key="1">
    <citation type="submission" date="2020-08" db="EMBL/GenBank/DDBJ databases">
        <title>Whole genome sequence of Shewanella sp strain PS-2.</title>
        <authorList>
            <person name="Das S.K."/>
        </authorList>
    </citation>
    <scope>NUCLEOTIDE SEQUENCE [LARGE SCALE GENOMIC DNA]</scope>
    <source>
        <strain evidence="1 2">PS-2</strain>
    </source>
</reference>
<gene>
    <name evidence="1" type="ORF">H9J30_20375</name>
</gene>
<dbReference type="Pfam" id="PF07661">
    <property type="entry name" value="MORN_2"/>
    <property type="match status" value="4"/>
</dbReference>
<dbReference type="Proteomes" id="UP000829384">
    <property type="component" value="Unassembled WGS sequence"/>
</dbReference>
<dbReference type="Gene3D" id="3.90.930.1">
    <property type="match status" value="2"/>
</dbReference>
<proteinExistence type="predicted"/>
<evidence type="ECO:0000313" key="1">
    <source>
        <dbReference type="EMBL" id="MCG9966239.1"/>
    </source>
</evidence>
<accession>A0ABS9R0W4</accession>
<dbReference type="PANTHER" id="PTHR33706:SF1">
    <property type="entry name" value="TPR REPEAT PROTEIN"/>
    <property type="match status" value="1"/>
</dbReference>
<organism evidence="1 2">
    <name type="scientific">Shewanella cutis</name>
    <dbReference type="NCBI Taxonomy" id="2766780"/>
    <lineage>
        <taxon>Bacteria</taxon>
        <taxon>Pseudomonadati</taxon>
        <taxon>Pseudomonadota</taxon>
        <taxon>Gammaproteobacteria</taxon>
        <taxon>Alteromonadales</taxon>
        <taxon>Shewanellaceae</taxon>
        <taxon>Shewanella</taxon>
    </lineage>
</organism>
<sequence length="553" mass="64031">MRVVLFLSILFFSFSLSAERVLFGEDFQLTEDPNVAVYYQKETAIKINDAWIVELFHLETGQLAFKGSLNSANVSEGIIIGDFEFFYTSGHLASKGSKDINGNYQGKYSKYRENGILEEELYYQNNNLEGAQKKYFENGQLQVHFHMKNGTPHGLYLYYYDNGLLESRINYGADNIVDTVTFYPNGQPEDKFTKIAGYLEGEKLYWSNDGWLVRKQNYHKGKLHGVTLYYQAADLLNEISNYRHGERVGSQKYFNTKGRLKTEIVYDSKGREIQYYHLDDAGNAIIQNETHYLNNSTIVTKKEFNSAGILLSLYQSDSAKNWSLSQHFDSNGKLKYRKELINDLYEGLHIDSNWHGVQHTNYSKGKKQGAYKEDIYSGGFITGQYNSDNMVGKWVTQSEDRVRTEHFNLQGKPHGEQTEITNDGTVIYRANYKNGLLHGNYLKLDFDKRVRMQGQYVNNLREGKWLVEAEESYDMVWHGQYRNGREIGIWEGLSSNNHLLGFKQYNDLGLPIGKSYFFYENGELDRRIVFFATHSNITYYSKGEPSAEYQYAD</sequence>